<evidence type="ECO:0000259" key="1">
    <source>
        <dbReference type="PROSITE" id="PS51459"/>
    </source>
</evidence>
<name>A0ABX1W2Y0_9SPHI</name>
<dbReference type="Gene3D" id="1.20.120.1870">
    <property type="entry name" value="Fic/DOC protein, Fido domain"/>
    <property type="match status" value="1"/>
</dbReference>
<dbReference type="InterPro" id="IPR003812">
    <property type="entry name" value="Fido"/>
</dbReference>
<reference evidence="2 3" key="1">
    <citation type="submission" date="2020-05" db="EMBL/GenBank/DDBJ databases">
        <authorList>
            <person name="Khan S.A."/>
            <person name="Jeon C.O."/>
            <person name="Chun B.H."/>
        </authorList>
    </citation>
    <scope>NUCLEOTIDE SEQUENCE [LARGE SCALE GENOMIC DNA]</scope>
    <source>
        <strain evidence="2 3">S1162</strain>
    </source>
</reference>
<organism evidence="2 3">
    <name type="scientific">Mucilaginibacter humi</name>
    <dbReference type="NCBI Taxonomy" id="2732510"/>
    <lineage>
        <taxon>Bacteria</taxon>
        <taxon>Pseudomonadati</taxon>
        <taxon>Bacteroidota</taxon>
        <taxon>Sphingobacteriia</taxon>
        <taxon>Sphingobacteriales</taxon>
        <taxon>Sphingobacteriaceae</taxon>
        <taxon>Mucilaginibacter</taxon>
    </lineage>
</organism>
<dbReference type="PANTHER" id="PTHR39426:SF1">
    <property type="entry name" value="HOMOLOGY TO DEATH-ON-CURING PROTEIN OF PHAGE P1"/>
    <property type="match status" value="1"/>
</dbReference>
<evidence type="ECO:0000313" key="3">
    <source>
        <dbReference type="Proteomes" id="UP000566071"/>
    </source>
</evidence>
<dbReference type="SUPFAM" id="SSF140931">
    <property type="entry name" value="Fic-like"/>
    <property type="match status" value="1"/>
</dbReference>
<evidence type="ECO:0000313" key="2">
    <source>
        <dbReference type="EMBL" id="NNU34587.1"/>
    </source>
</evidence>
<feature type="domain" description="Fido" evidence="1">
    <location>
        <begin position="2"/>
        <end position="98"/>
    </location>
</feature>
<dbReference type="RefSeq" id="WP_175270263.1">
    <property type="nucleotide sequence ID" value="NZ_JABFCR010000056.1"/>
</dbReference>
<dbReference type="PANTHER" id="PTHR39426">
    <property type="entry name" value="HOMOLOGY TO DEATH-ON-CURING PROTEIN OF PHAGE P1"/>
    <property type="match status" value="1"/>
</dbReference>
<gene>
    <name evidence="2" type="ORF">HK413_11755</name>
</gene>
<dbReference type="EMBL" id="JABFCR010000056">
    <property type="protein sequence ID" value="NNU34587.1"/>
    <property type="molecule type" value="Genomic_DNA"/>
</dbReference>
<protein>
    <submittedName>
        <fullName evidence="2">Type II toxin-antitoxin system death-on-curing family toxin</fullName>
    </submittedName>
</protein>
<dbReference type="Pfam" id="PF02661">
    <property type="entry name" value="Fic"/>
    <property type="match status" value="1"/>
</dbReference>
<accession>A0ABX1W2Y0</accession>
<dbReference type="InterPro" id="IPR036597">
    <property type="entry name" value="Fido-like_dom_sf"/>
</dbReference>
<sequence>MIELEKVLRLHDASIKSYGGGHGLRDKNLLLAAIARPFQTFDQQELYPTPVEKAAAIFESLIINHPFIDGNKRTAYLTLRYILTLSGFDIMAFEEKKI</sequence>
<proteinExistence type="predicted"/>
<keyword evidence="3" id="KW-1185">Reference proteome</keyword>
<dbReference type="InterPro" id="IPR053737">
    <property type="entry name" value="Type_II_TA_Toxin"/>
</dbReference>
<dbReference type="Proteomes" id="UP000566071">
    <property type="component" value="Unassembled WGS sequence"/>
</dbReference>
<comment type="caution">
    <text evidence="2">The sequence shown here is derived from an EMBL/GenBank/DDBJ whole genome shotgun (WGS) entry which is preliminary data.</text>
</comment>
<dbReference type="PROSITE" id="PS51459">
    <property type="entry name" value="FIDO"/>
    <property type="match status" value="1"/>
</dbReference>
<dbReference type="InterPro" id="IPR006440">
    <property type="entry name" value="Doc"/>
</dbReference>
<dbReference type="NCBIfam" id="TIGR01550">
    <property type="entry name" value="DOC_P1"/>
    <property type="match status" value="1"/>
</dbReference>